<accession>A0A974XGR5</accession>
<evidence type="ECO:0000313" key="2">
    <source>
        <dbReference type="Proteomes" id="UP000663499"/>
    </source>
</evidence>
<sequence>MEKSKLVSAIFLAGILLANLAFWYRMDGQIHDLKQQVASMQPGATTFDLYNMKEELLQQMKYEESILSSQDISLDIVEGKVHSTVTIVPKEWNINEKVFITIGDRKQEAMSTTETSFESTFSFDVPMPIRPIVSFETDQAVRQEALQEAPLSDILRLHVDSTWIEKDYKSEGPSRLQFHLYSQLEESQFLLKDEPTVKCLLVEETTENKLTSKLQVESKGREGKMWVYELIMEETDELEGYYHVQLTVESSAGLSFKSAGPIAGIVLNKEEFGSHYMETGTMELYPAW</sequence>
<dbReference type="AlphaFoldDB" id="A0A974XGR5"/>
<dbReference type="Proteomes" id="UP000663499">
    <property type="component" value="Chromosome"/>
</dbReference>
<proteinExistence type="predicted"/>
<dbReference type="EMBL" id="CP071444">
    <property type="protein sequence ID" value="QSX08415.1"/>
    <property type="molecule type" value="Genomic_DNA"/>
</dbReference>
<gene>
    <name evidence="1" type="ORF">J0B03_11585</name>
</gene>
<reference evidence="1" key="1">
    <citation type="submission" date="2021-03" db="EMBL/GenBank/DDBJ databases">
        <title>Alkalibacter marinus sp. nov., isolated from tidal flat sediment.</title>
        <authorList>
            <person name="Namirimu T."/>
            <person name="Yang J.-A."/>
            <person name="Yang S.-H."/>
            <person name="Kim Y.-J."/>
            <person name="Kwon K.K."/>
        </authorList>
    </citation>
    <scope>NUCLEOTIDE SEQUENCE</scope>
    <source>
        <strain evidence="1">ES005</strain>
    </source>
</reference>
<dbReference type="RefSeq" id="WP_207299756.1">
    <property type="nucleotide sequence ID" value="NZ_CP071444.1"/>
</dbReference>
<organism evidence="1 2">
    <name type="scientific">Alkalibacter rhizosphaerae</name>
    <dbReference type="NCBI Taxonomy" id="2815577"/>
    <lineage>
        <taxon>Bacteria</taxon>
        <taxon>Bacillati</taxon>
        <taxon>Bacillota</taxon>
        <taxon>Clostridia</taxon>
        <taxon>Eubacteriales</taxon>
        <taxon>Eubacteriaceae</taxon>
        <taxon>Alkalibacter</taxon>
    </lineage>
</organism>
<keyword evidence="2" id="KW-1185">Reference proteome</keyword>
<protein>
    <submittedName>
        <fullName evidence="1">Uncharacterized protein</fullName>
    </submittedName>
</protein>
<dbReference type="KEGG" id="alka:J0B03_11585"/>
<evidence type="ECO:0000313" key="1">
    <source>
        <dbReference type="EMBL" id="QSX08415.1"/>
    </source>
</evidence>
<name>A0A974XGR5_9FIRM</name>